<dbReference type="Proteomes" id="UP000242015">
    <property type="component" value="Unassembled WGS sequence"/>
</dbReference>
<proteinExistence type="predicted"/>
<dbReference type="AlphaFoldDB" id="A0A2R6CB72"/>
<dbReference type="EMBL" id="NEXF01000129">
    <property type="protein sequence ID" value="PSO08154.1"/>
    <property type="molecule type" value="Genomic_DNA"/>
</dbReference>
<name>A0A2R6CB72_9ARCH</name>
<protein>
    <submittedName>
        <fullName evidence="1">Uncharacterized protein</fullName>
    </submittedName>
</protein>
<comment type="caution">
    <text evidence="1">The sequence shown here is derived from an EMBL/GenBank/DDBJ whole genome shotgun (WGS) entry which is preliminary data.</text>
</comment>
<evidence type="ECO:0000313" key="1">
    <source>
        <dbReference type="EMBL" id="PSO08154.1"/>
    </source>
</evidence>
<evidence type="ECO:0000313" key="2">
    <source>
        <dbReference type="Proteomes" id="UP000242015"/>
    </source>
</evidence>
<reference evidence="1 2" key="1">
    <citation type="submission" date="2017-04" db="EMBL/GenBank/DDBJ databases">
        <title>Novel microbial lineages endemic to geothermal iron-oxide mats fill important gaps in the evolutionary history of Archaea.</title>
        <authorList>
            <person name="Jay Z.J."/>
            <person name="Beam J.P."/>
            <person name="Dlakic M."/>
            <person name="Rusch D.B."/>
            <person name="Kozubal M.A."/>
            <person name="Inskeep W.P."/>
        </authorList>
    </citation>
    <scope>NUCLEOTIDE SEQUENCE [LARGE SCALE GENOMIC DNA]</scope>
    <source>
        <strain evidence="1">BE_D</strain>
    </source>
</reference>
<sequence>MAGSSASGVYVNESSTNSLVLGGPSLKTVELVVVVEPVVMEDELVVDVWVPVELGVLVGLVGRLLGALGGVDG</sequence>
<organism evidence="1 2">
    <name type="scientific">Candidatus Marsarchaeota G2 archaeon BE_D</name>
    <dbReference type="NCBI Taxonomy" id="1978158"/>
    <lineage>
        <taxon>Archaea</taxon>
        <taxon>Candidatus Marsarchaeota</taxon>
        <taxon>Candidatus Marsarchaeota group 2</taxon>
    </lineage>
</organism>
<gene>
    <name evidence="1" type="ORF">B9Q04_07045</name>
</gene>
<accession>A0A2R6CB72</accession>